<gene>
    <name evidence="2" type="ORF">FGS76_09720</name>
</gene>
<dbReference type="EMBL" id="VCQT01000030">
    <property type="protein sequence ID" value="TMW12752.1"/>
    <property type="molecule type" value="Genomic_DNA"/>
</dbReference>
<dbReference type="SUPFAM" id="SSF143422">
    <property type="entry name" value="Transposase IS200-like"/>
    <property type="match status" value="1"/>
</dbReference>
<dbReference type="InterPro" id="IPR036515">
    <property type="entry name" value="Transposase_17_sf"/>
</dbReference>
<dbReference type="PANTHER" id="PTHR34322">
    <property type="entry name" value="TRANSPOSASE, Y1_TNP DOMAIN-CONTAINING"/>
    <property type="match status" value="1"/>
</dbReference>
<evidence type="ECO:0000259" key="1">
    <source>
        <dbReference type="SMART" id="SM01321"/>
    </source>
</evidence>
<keyword evidence="3" id="KW-1185">Reference proteome</keyword>
<evidence type="ECO:0000313" key="2">
    <source>
        <dbReference type="EMBL" id="TMW12752.1"/>
    </source>
</evidence>
<sequence length="252" mass="29787">MPRANRHYSPGHVWHITHRCHDQQFLLESKHYRRLWERWLYEARRRYGLRVLNYVVTSNHVHLLVLDRGEGEIQRSLQLVAGCTARNFNGRHRRRGAFWEGRYHATAVETGDHLRHCLVYIDLNMVRAGQVLHPREWDACGYKEIQSPRNRYRIINTAALMNVLGFTDLGELRRAHRQWVQDALDRNDLRRNPIWTEGLAVGSREFVEQFRDAQGPLARNRPIETVGGICQLRDEPVIYQPYSAFKSDRSSR</sequence>
<dbReference type="Pfam" id="PF01797">
    <property type="entry name" value="Y1_Tnp"/>
    <property type="match status" value="1"/>
</dbReference>
<protein>
    <submittedName>
        <fullName evidence="2">Transposase</fullName>
    </submittedName>
</protein>
<comment type="caution">
    <text evidence="2">The sequence shown here is derived from an EMBL/GenBank/DDBJ whole genome shotgun (WGS) entry which is preliminary data.</text>
</comment>
<dbReference type="SMART" id="SM01321">
    <property type="entry name" value="Y1_Tnp"/>
    <property type="match status" value="1"/>
</dbReference>
<evidence type="ECO:0000313" key="3">
    <source>
        <dbReference type="Proteomes" id="UP000739180"/>
    </source>
</evidence>
<proteinExistence type="predicted"/>
<reference evidence="2 3" key="1">
    <citation type="submission" date="2019-05" db="EMBL/GenBank/DDBJ databases">
        <title>Genome of Alcanivorax gelatiniphagus, an oil degrading marine bacteria.</title>
        <authorList>
            <person name="Kwon K.K."/>
        </authorList>
    </citation>
    <scope>NUCLEOTIDE SEQUENCE [LARGE SCALE GENOMIC DNA]</scope>
    <source>
        <strain evidence="2 3">MEBiC 08158</strain>
    </source>
</reference>
<accession>A0ABY2XLX7</accession>
<dbReference type="RefSeq" id="WP_138772441.1">
    <property type="nucleotide sequence ID" value="NZ_JBHSSX010000045.1"/>
</dbReference>
<dbReference type="Proteomes" id="UP000739180">
    <property type="component" value="Unassembled WGS sequence"/>
</dbReference>
<dbReference type="Gene3D" id="3.30.70.1290">
    <property type="entry name" value="Transposase IS200-like"/>
    <property type="match status" value="1"/>
</dbReference>
<name>A0ABY2XLX7_9GAMM</name>
<dbReference type="InterPro" id="IPR002686">
    <property type="entry name" value="Transposase_17"/>
</dbReference>
<organism evidence="2 3">
    <name type="scientific">Alloalcanivorax gelatiniphagus</name>
    <dbReference type="NCBI Taxonomy" id="1194167"/>
    <lineage>
        <taxon>Bacteria</taxon>
        <taxon>Pseudomonadati</taxon>
        <taxon>Pseudomonadota</taxon>
        <taxon>Gammaproteobacteria</taxon>
        <taxon>Oceanospirillales</taxon>
        <taxon>Alcanivoracaceae</taxon>
        <taxon>Alloalcanivorax</taxon>
    </lineage>
</organism>
<feature type="domain" description="Transposase IS200-like" evidence="1">
    <location>
        <begin position="9"/>
        <end position="124"/>
    </location>
</feature>
<dbReference type="PANTHER" id="PTHR34322:SF2">
    <property type="entry name" value="TRANSPOSASE IS200-LIKE DOMAIN-CONTAINING PROTEIN"/>
    <property type="match status" value="1"/>
</dbReference>